<evidence type="ECO:0000259" key="1">
    <source>
        <dbReference type="Pfam" id="PF03559"/>
    </source>
</evidence>
<proteinExistence type="predicted"/>
<dbReference type="Pfam" id="PF03559">
    <property type="entry name" value="Hexose_dehydrat"/>
    <property type="match status" value="2"/>
</dbReference>
<feature type="domain" description="dTDP-4-dehydro-6-deoxy-alpha-D-glucopyranose 2,3-dehydratase" evidence="1">
    <location>
        <begin position="9"/>
        <end position="209"/>
    </location>
</feature>
<evidence type="ECO:0000313" key="3">
    <source>
        <dbReference type="Proteomes" id="UP000193409"/>
    </source>
</evidence>
<gene>
    <name evidence="2" type="ORF">PSA7680_02928</name>
</gene>
<evidence type="ECO:0000313" key="2">
    <source>
        <dbReference type="EMBL" id="SLN56150.1"/>
    </source>
</evidence>
<feature type="domain" description="dTDP-4-dehydro-6-deoxy-alpha-D-glucopyranose 2,3-dehydratase" evidence="1">
    <location>
        <begin position="258"/>
        <end position="432"/>
    </location>
</feature>
<dbReference type="AlphaFoldDB" id="A0A1Y5T870"/>
<dbReference type="InterPro" id="IPR005212">
    <property type="entry name" value="EvaA-like"/>
</dbReference>
<dbReference type="RefSeq" id="WP_085869462.1">
    <property type="nucleotide sequence ID" value="NZ_FWFQ01000023.1"/>
</dbReference>
<name>A0A1Y5T870_9RHOB</name>
<dbReference type="InterPro" id="IPR038153">
    <property type="entry name" value="EvaA-like_sf"/>
</dbReference>
<dbReference type="Proteomes" id="UP000193409">
    <property type="component" value="Unassembled WGS sequence"/>
</dbReference>
<dbReference type="EMBL" id="FWFQ01000023">
    <property type="protein sequence ID" value="SLN56150.1"/>
    <property type="molecule type" value="Genomic_DNA"/>
</dbReference>
<protein>
    <submittedName>
        <fullName evidence="2">NDP-hexose 2,3-dehydratase</fullName>
    </submittedName>
</protein>
<sequence>MKVLEGRKAVSDFVAAVRAAAGKKIRRVAFEDCRDWHFTPDGAFAHRSGRYFSVAGISAPPTMHSRMPADCVMIDQPEVGWLAFLVRPSDAGLQWLLQAKTEPGNLAETSIAPTVQATRSNFERVHGGEATRFLDRLTEAPAFLSDAPHSEQGTKFLWKFNRNSVAAVEAGMEPEAADGRLWRWATSAALRESLSVNHLVNTDARSVIATAPWALLADGGPLFSADVLRASYELEKPWEAEQLKPLVSPLGPLRAPNWRRVPLTGLEGWQMRDGALRDPAGQEAVACYDVELAGREVGHWQQPFLVGTQPAEQVLFMRIDAGKAEFYLRVYHEVGFGRRREFGASTSSEFDTPPFLRNWRRQGEPRKIMALRQSDEGGRFMRADAVYRIVLLQNPPPKQRMPVGAWVDLSTLEKLCRTAGRTTNELRTLASMILSRAFDAACADL</sequence>
<organism evidence="2 3">
    <name type="scientific">Pseudoruegeria aquimaris</name>
    <dbReference type="NCBI Taxonomy" id="393663"/>
    <lineage>
        <taxon>Bacteria</taxon>
        <taxon>Pseudomonadati</taxon>
        <taxon>Pseudomonadota</taxon>
        <taxon>Alphaproteobacteria</taxon>
        <taxon>Rhodobacterales</taxon>
        <taxon>Roseobacteraceae</taxon>
        <taxon>Pseudoruegeria</taxon>
    </lineage>
</organism>
<dbReference type="Gene3D" id="3.90.79.40">
    <property type="entry name" value="EvaA sugar 2,3-dehydratase subunit"/>
    <property type="match status" value="2"/>
</dbReference>
<keyword evidence="3" id="KW-1185">Reference proteome</keyword>
<accession>A0A1Y5T870</accession>
<dbReference type="OrthoDB" id="9814961at2"/>
<reference evidence="2 3" key="1">
    <citation type="submission" date="2017-03" db="EMBL/GenBank/DDBJ databases">
        <authorList>
            <person name="Afonso C.L."/>
            <person name="Miller P.J."/>
            <person name="Scott M.A."/>
            <person name="Spackman E."/>
            <person name="Goraichik I."/>
            <person name="Dimitrov K.M."/>
            <person name="Suarez D.L."/>
            <person name="Swayne D.E."/>
        </authorList>
    </citation>
    <scope>NUCLEOTIDE SEQUENCE [LARGE SCALE GENOMIC DNA]</scope>
    <source>
        <strain evidence="2 3">CECT 7680</strain>
    </source>
</reference>
<dbReference type="GO" id="GO:0016829">
    <property type="term" value="F:lyase activity"/>
    <property type="evidence" value="ECO:0007669"/>
    <property type="project" value="InterPro"/>
</dbReference>